<accession>A0ABP9D1Y8</accession>
<evidence type="ECO:0000313" key="2">
    <source>
        <dbReference type="Proteomes" id="UP001501265"/>
    </source>
</evidence>
<reference evidence="2" key="1">
    <citation type="journal article" date="2019" name="Int. J. Syst. Evol. Microbiol.">
        <title>The Global Catalogue of Microorganisms (GCM) 10K type strain sequencing project: providing services to taxonomists for standard genome sequencing and annotation.</title>
        <authorList>
            <consortium name="The Broad Institute Genomics Platform"/>
            <consortium name="The Broad Institute Genome Sequencing Center for Infectious Disease"/>
            <person name="Wu L."/>
            <person name="Ma J."/>
        </authorList>
    </citation>
    <scope>NUCLEOTIDE SEQUENCE [LARGE SCALE GENOMIC DNA]</scope>
    <source>
        <strain evidence="2">JCM 18081</strain>
    </source>
</reference>
<gene>
    <name evidence="1" type="ORF">GCM10023220_67740</name>
</gene>
<evidence type="ECO:0000313" key="1">
    <source>
        <dbReference type="EMBL" id="GAA4824398.1"/>
    </source>
</evidence>
<evidence type="ECO:0008006" key="3">
    <source>
        <dbReference type="Google" id="ProtNLM"/>
    </source>
</evidence>
<proteinExistence type="predicted"/>
<protein>
    <recommendedName>
        <fullName evidence="3">GNAT family N-acetyltransferase</fullName>
    </recommendedName>
</protein>
<dbReference type="Proteomes" id="UP001501265">
    <property type="component" value="Unassembled WGS sequence"/>
</dbReference>
<keyword evidence="2" id="KW-1185">Reference proteome</keyword>
<organism evidence="1 2">
    <name type="scientific">Streptomyces ziwulingensis</name>
    <dbReference type="NCBI Taxonomy" id="1045501"/>
    <lineage>
        <taxon>Bacteria</taxon>
        <taxon>Bacillati</taxon>
        <taxon>Actinomycetota</taxon>
        <taxon>Actinomycetes</taxon>
        <taxon>Kitasatosporales</taxon>
        <taxon>Streptomycetaceae</taxon>
        <taxon>Streptomyces</taxon>
    </lineage>
</organism>
<dbReference type="EMBL" id="BAABIG010000089">
    <property type="protein sequence ID" value="GAA4824398.1"/>
    <property type="molecule type" value="Genomic_DNA"/>
</dbReference>
<sequence>MTGLIPARPADIAAAQQDTREAFDRFMNALDDRFIFGYGTGEPLGFLAPDRPPTPAEKAMAILAPHLADEPLYRSTSAPL</sequence>
<comment type="caution">
    <text evidence="1">The sequence shown here is derived from an EMBL/GenBank/DDBJ whole genome shotgun (WGS) entry which is preliminary data.</text>
</comment>
<name>A0ABP9D1Y8_9ACTN</name>